<feature type="compositionally biased region" description="Basic and acidic residues" evidence="1">
    <location>
        <begin position="108"/>
        <end position="120"/>
    </location>
</feature>
<accession>A0A2T4YLN1</accession>
<sequence>MASVPEGRPAPTSISAHSAVSDRMARAQKLKVYRTVAGFNDAYVAATSQNAALEAWGSERDPFARGIAELVTDPALTAEPLASPGVVVKHSRGTTAEQIKAMPVPELRTARGDVSARPETSEQPQKPKSAPKPKPSSAKLEAAEAALETVAADYGGRMKGLADREAKLARERRELEEQHRADVGAAEAAVEAERQRYDAAMRQWRKAKSDT</sequence>
<dbReference type="EMBL" id="PZZN01000004">
    <property type="protein sequence ID" value="PTM44172.1"/>
    <property type="molecule type" value="Genomic_DNA"/>
</dbReference>
<reference evidence="2 3" key="1">
    <citation type="submission" date="2018-04" db="EMBL/GenBank/DDBJ databases">
        <title>Genomic Encyclopedia of Type Strains, Phase III (KMG-III): the genomes of soil and plant-associated and newly described type strains.</title>
        <authorList>
            <person name="Whitman W."/>
        </authorList>
    </citation>
    <scope>NUCLEOTIDE SEQUENCE [LARGE SCALE GENOMIC DNA]</scope>
    <source>
        <strain evidence="2 3">NW12</strain>
    </source>
</reference>
<name>A0A2T4YLN1_9SPHN</name>
<organism evidence="2 3">
    <name type="scientific">Sphingomonas aerolata</name>
    <dbReference type="NCBI Taxonomy" id="185951"/>
    <lineage>
        <taxon>Bacteria</taxon>
        <taxon>Pseudomonadati</taxon>
        <taxon>Pseudomonadota</taxon>
        <taxon>Alphaproteobacteria</taxon>
        <taxon>Sphingomonadales</taxon>
        <taxon>Sphingomonadaceae</taxon>
        <taxon>Sphingomonas</taxon>
    </lineage>
</organism>
<protein>
    <recommendedName>
        <fullName evidence="4">Cell envelope biogenesis protein TolA</fullName>
    </recommendedName>
</protein>
<evidence type="ECO:0000256" key="1">
    <source>
        <dbReference type="SAM" id="MobiDB-lite"/>
    </source>
</evidence>
<keyword evidence="3" id="KW-1185">Reference proteome</keyword>
<feature type="region of interest" description="Disordered" evidence="1">
    <location>
        <begin position="1"/>
        <end position="21"/>
    </location>
</feature>
<evidence type="ECO:0000313" key="2">
    <source>
        <dbReference type="EMBL" id="PTM44172.1"/>
    </source>
</evidence>
<evidence type="ECO:0008006" key="4">
    <source>
        <dbReference type="Google" id="ProtNLM"/>
    </source>
</evidence>
<proteinExistence type="predicted"/>
<dbReference type="Proteomes" id="UP000240996">
    <property type="component" value="Unassembled WGS sequence"/>
</dbReference>
<feature type="region of interest" description="Disordered" evidence="1">
    <location>
        <begin position="87"/>
        <end position="143"/>
    </location>
</feature>
<evidence type="ECO:0000313" key="3">
    <source>
        <dbReference type="Proteomes" id="UP000240996"/>
    </source>
</evidence>
<dbReference type="AlphaFoldDB" id="A0A2T4YLN1"/>
<gene>
    <name evidence="2" type="ORF">C8J24_3446</name>
</gene>
<comment type="caution">
    <text evidence="2">The sequence shown here is derived from an EMBL/GenBank/DDBJ whole genome shotgun (WGS) entry which is preliminary data.</text>
</comment>